<dbReference type="CDD" id="cd05258">
    <property type="entry name" value="CDP_TE_SDR_e"/>
    <property type="match status" value="1"/>
</dbReference>
<dbReference type="Pfam" id="PF16363">
    <property type="entry name" value="GDP_Man_Dehyd"/>
    <property type="match status" value="1"/>
</dbReference>
<proteinExistence type="predicted"/>
<dbReference type="EMBL" id="DTOZ01000064">
    <property type="protein sequence ID" value="HGE77857.1"/>
    <property type="molecule type" value="Genomic_DNA"/>
</dbReference>
<dbReference type="InterPro" id="IPR016040">
    <property type="entry name" value="NAD(P)-bd_dom"/>
</dbReference>
<feature type="domain" description="NAD(P)-binding" evidence="1">
    <location>
        <begin position="4"/>
        <end position="332"/>
    </location>
</feature>
<comment type="caution">
    <text evidence="2">The sequence shown here is derived from an EMBL/GenBank/DDBJ whole genome shotgun (WGS) entry which is preliminary data.</text>
</comment>
<dbReference type="PANTHER" id="PTHR43000">
    <property type="entry name" value="DTDP-D-GLUCOSE 4,6-DEHYDRATASE-RELATED"/>
    <property type="match status" value="1"/>
</dbReference>
<name>A0A7V3RGN6_UNCW3</name>
<accession>A0A7V3RGN6</accession>
<evidence type="ECO:0000313" key="2">
    <source>
        <dbReference type="EMBL" id="HGE77857.1"/>
    </source>
</evidence>
<sequence length="347" mass="39804">MKYLITGGCGFLGSNLSAAVLERGEELVIFDNLYRYGSYQNLEWLKTKGEFAFIHGDIRNTNDVELTIKVHKPDVIFHLAGQVAMTTSIEDPRNDFEVNAIGSFNLLNAVRLYSPESIIIYSSTNKVYGDLNQFTYEETDTRYVCLERPNGFDESLNLDFHSPYGCSKGTADQYMLDYARIYGLRTVVFRHSSMYGSRQFATYDQGWIGWFCLKASETKKGILKEPFTISGNGKQVRDVLHADDVVELYFKTLENIDRARGQVFNIGGGMENSLSLLELFQILEREFDIKLHYTKLPPRTSDQKVFVADINKAKNLIGWEPEIEKIKGIRLMTDWLSDNFKFKNTRI</sequence>
<evidence type="ECO:0000259" key="1">
    <source>
        <dbReference type="Pfam" id="PF16363"/>
    </source>
</evidence>
<organism evidence="2">
    <name type="scientific">candidate division WOR-3 bacterium</name>
    <dbReference type="NCBI Taxonomy" id="2052148"/>
    <lineage>
        <taxon>Bacteria</taxon>
        <taxon>Bacteria division WOR-3</taxon>
    </lineage>
</organism>
<dbReference type="SUPFAM" id="SSF51735">
    <property type="entry name" value="NAD(P)-binding Rossmann-fold domains"/>
    <property type="match status" value="1"/>
</dbReference>
<reference evidence="2" key="1">
    <citation type="journal article" date="2020" name="mSystems">
        <title>Genome- and Community-Level Interaction Insights into Carbon Utilization and Element Cycling Functions of Hydrothermarchaeota in Hydrothermal Sediment.</title>
        <authorList>
            <person name="Zhou Z."/>
            <person name="Liu Y."/>
            <person name="Xu W."/>
            <person name="Pan J."/>
            <person name="Luo Z.H."/>
            <person name="Li M."/>
        </authorList>
    </citation>
    <scope>NUCLEOTIDE SEQUENCE [LARGE SCALE GENOMIC DNA]</scope>
    <source>
        <strain evidence="2">SpSt-961</strain>
    </source>
</reference>
<gene>
    <name evidence="2" type="ORF">ENX68_02505</name>
</gene>
<dbReference type="AlphaFoldDB" id="A0A7V3RGN6"/>
<protein>
    <submittedName>
        <fullName evidence="2">NAD-dependent epimerase/dehydratase family protein</fullName>
    </submittedName>
</protein>
<dbReference type="InterPro" id="IPR036291">
    <property type="entry name" value="NAD(P)-bd_dom_sf"/>
</dbReference>
<dbReference type="Gene3D" id="3.40.50.720">
    <property type="entry name" value="NAD(P)-binding Rossmann-like Domain"/>
    <property type="match status" value="1"/>
</dbReference>